<dbReference type="EMBL" id="BAAALG010000006">
    <property type="protein sequence ID" value="GAA1099235.1"/>
    <property type="molecule type" value="Genomic_DNA"/>
</dbReference>
<evidence type="ECO:0000256" key="1">
    <source>
        <dbReference type="SAM" id="MobiDB-lite"/>
    </source>
</evidence>
<evidence type="ECO:0000313" key="3">
    <source>
        <dbReference type="Proteomes" id="UP001501581"/>
    </source>
</evidence>
<feature type="region of interest" description="Disordered" evidence="1">
    <location>
        <begin position="280"/>
        <end position="310"/>
    </location>
</feature>
<dbReference type="Gene3D" id="3.40.50.300">
    <property type="entry name" value="P-loop containing nucleotide triphosphate hydrolases"/>
    <property type="match status" value="1"/>
</dbReference>
<feature type="compositionally biased region" description="Basic and acidic residues" evidence="1">
    <location>
        <begin position="290"/>
        <end position="300"/>
    </location>
</feature>
<keyword evidence="3" id="KW-1185">Reference proteome</keyword>
<reference evidence="3" key="1">
    <citation type="journal article" date="2019" name="Int. J. Syst. Evol. Microbiol.">
        <title>The Global Catalogue of Microorganisms (GCM) 10K type strain sequencing project: providing services to taxonomists for standard genome sequencing and annotation.</title>
        <authorList>
            <consortium name="The Broad Institute Genomics Platform"/>
            <consortium name="The Broad Institute Genome Sequencing Center for Infectious Disease"/>
            <person name="Wu L."/>
            <person name="Ma J."/>
        </authorList>
    </citation>
    <scope>NUCLEOTIDE SEQUENCE [LARGE SCALE GENOMIC DNA]</scope>
    <source>
        <strain evidence="3">JCM 13008</strain>
    </source>
</reference>
<protein>
    <recommendedName>
        <fullName evidence="4">Sulfotransferase family protein</fullName>
    </recommendedName>
</protein>
<proteinExistence type="predicted"/>
<dbReference type="Proteomes" id="UP001501581">
    <property type="component" value="Unassembled WGS sequence"/>
</dbReference>
<sequence length="310" mass="34810">MAGALSHAGYVTPGALRGNETNPKGFFEPRWVVQLHKELLKRSGMLALDPDPEGLAIVAERALRDGLRDEVRSWLEARFEESPQLVLKDPRLIWFLDLWTGAARDLGVEPGSVVMLRHPAEVTASRSAYYDARDVAAVAGWINVATLTEQVTRSARTVVHYPDLLADWRVQFERIGADLGARFEPAIDQRPHPVDELIDPALRRMSPDWEQVAAPRWLRDLAERTYQALLRESNGEQVDPAEFDALRTEYLEDWHAAIGMTQVERRRTIRKAERRATRAATAAASAAVGEPERRGVRDRASSAARKLLGR</sequence>
<comment type="caution">
    <text evidence="2">The sequence shown here is derived from an EMBL/GenBank/DDBJ whole genome shotgun (WGS) entry which is preliminary data.</text>
</comment>
<accession>A0ABP4EBS2</accession>
<organism evidence="2 3">
    <name type="scientific">Nocardioides dubius</name>
    <dbReference type="NCBI Taxonomy" id="317019"/>
    <lineage>
        <taxon>Bacteria</taxon>
        <taxon>Bacillati</taxon>
        <taxon>Actinomycetota</taxon>
        <taxon>Actinomycetes</taxon>
        <taxon>Propionibacteriales</taxon>
        <taxon>Nocardioidaceae</taxon>
        <taxon>Nocardioides</taxon>
    </lineage>
</organism>
<evidence type="ECO:0000313" key="2">
    <source>
        <dbReference type="EMBL" id="GAA1099235.1"/>
    </source>
</evidence>
<dbReference type="SUPFAM" id="SSF52540">
    <property type="entry name" value="P-loop containing nucleoside triphosphate hydrolases"/>
    <property type="match status" value="1"/>
</dbReference>
<evidence type="ECO:0008006" key="4">
    <source>
        <dbReference type="Google" id="ProtNLM"/>
    </source>
</evidence>
<dbReference type="InterPro" id="IPR027417">
    <property type="entry name" value="P-loop_NTPase"/>
</dbReference>
<name>A0ABP4EBS2_9ACTN</name>
<gene>
    <name evidence="2" type="ORF">GCM10009668_16080</name>
</gene>